<keyword evidence="2" id="KW-1185">Reference proteome</keyword>
<accession>A0AAE1EBY3</accession>
<dbReference type="Proteomes" id="UP001283361">
    <property type="component" value="Unassembled WGS sequence"/>
</dbReference>
<reference evidence="1" key="1">
    <citation type="journal article" date="2023" name="G3 (Bethesda)">
        <title>A reference genome for the long-term kleptoplast-retaining sea slug Elysia crispata morphotype clarki.</title>
        <authorList>
            <person name="Eastman K.E."/>
            <person name="Pendleton A.L."/>
            <person name="Shaikh M.A."/>
            <person name="Suttiyut T."/>
            <person name="Ogas R."/>
            <person name="Tomko P."/>
            <person name="Gavelis G."/>
            <person name="Widhalm J.R."/>
            <person name="Wisecaver J.H."/>
        </authorList>
    </citation>
    <scope>NUCLEOTIDE SEQUENCE</scope>
    <source>
        <strain evidence="1">ECLA1</strain>
    </source>
</reference>
<evidence type="ECO:0000313" key="2">
    <source>
        <dbReference type="Proteomes" id="UP001283361"/>
    </source>
</evidence>
<proteinExistence type="predicted"/>
<name>A0AAE1EBY3_9GAST</name>
<comment type="caution">
    <text evidence="1">The sequence shown here is derived from an EMBL/GenBank/DDBJ whole genome shotgun (WGS) entry which is preliminary data.</text>
</comment>
<organism evidence="1 2">
    <name type="scientific">Elysia crispata</name>
    <name type="common">lettuce slug</name>
    <dbReference type="NCBI Taxonomy" id="231223"/>
    <lineage>
        <taxon>Eukaryota</taxon>
        <taxon>Metazoa</taxon>
        <taxon>Spiralia</taxon>
        <taxon>Lophotrochozoa</taxon>
        <taxon>Mollusca</taxon>
        <taxon>Gastropoda</taxon>
        <taxon>Heterobranchia</taxon>
        <taxon>Euthyneura</taxon>
        <taxon>Panpulmonata</taxon>
        <taxon>Sacoglossa</taxon>
        <taxon>Placobranchoidea</taxon>
        <taxon>Plakobranchidae</taxon>
        <taxon>Elysia</taxon>
    </lineage>
</organism>
<dbReference type="EMBL" id="JAWDGP010000375">
    <property type="protein sequence ID" value="KAK3801060.1"/>
    <property type="molecule type" value="Genomic_DNA"/>
</dbReference>
<gene>
    <name evidence="1" type="ORF">RRG08_013455</name>
</gene>
<dbReference type="AlphaFoldDB" id="A0AAE1EBY3"/>
<sequence length="110" mass="12382">MLSEEFLRPFSGRTVHRSSDRLSALASGLPPSPCPGSDQSVQPLLHLSGPPRGYWAWALLDPRWMIASSLRGFEAEKLKVLPIPRVHRISLLIRAPLGNWDLSWDRNLEC</sequence>
<protein>
    <submittedName>
        <fullName evidence="1">Uncharacterized protein</fullName>
    </submittedName>
</protein>
<evidence type="ECO:0000313" key="1">
    <source>
        <dbReference type="EMBL" id="KAK3801060.1"/>
    </source>
</evidence>